<evidence type="ECO:0000313" key="2">
    <source>
        <dbReference type="Proteomes" id="UP000799764"/>
    </source>
</evidence>
<dbReference type="Proteomes" id="UP000799764">
    <property type="component" value="Unassembled WGS sequence"/>
</dbReference>
<keyword evidence="2" id="KW-1185">Reference proteome</keyword>
<dbReference type="OrthoDB" id="3786386at2759"/>
<proteinExistence type="predicted"/>
<gene>
    <name evidence="1" type="ORF">P171DRAFT_480879</name>
</gene>
<dbReference type="EMBL" id="MU001494">
    <property type="protein sequence ID" value="KAF2449820.1"/>
    <property type="molecule type" value="Genomic_DNA"/>
</dbReference>
<comment type="caution">
    <text evidence="1">The sequence shown here is derived from an EMBL/GenBank/DDBJ whole genome shotgun (WGS) entry which is preliminary data.</text>
</comment>
<accession>A0A9P4PT83</accession>
<protein>
    <submittedName>
        <fullName evidence="1">Uncharacterized protein</fullName>
    </submittedName>
</protein>
<name>A0A9P4PT83_9PLEO</name>
<sequence>MASSQVDPSNPLEPNPFPRGWNSLPTELRLQILSYILTINLASFNGPHITINDYTPPPYTSENVRHTGRFAALALPLLTCSAIDAETTLTMWYGTNVFFLGGPSNRGCGEKLAYPYLVPNRNAFAYLQRVRVYIRGDYAGWVDLARYCAASKTMPTLRVFYLEFVRQGEVDAGAKALGDACEEVGRLEVAAEKFSFQYYGKSGLLGPIRPPVVGDRMDYPEMAGIMRMINIVGREKVVKEVFRRFWYDCLVKVEVDGMWELPPKSIYPWQKHVVRTQWL</sequence>
<dbReference type="AlphaFoldDB" id="A0A9P4PT83"/>
<evidence type="ECO:0000313" key="1">
    <source>
        <dbReference type="EMBL" id="KAF2449820.1"/>
    </source>
</evidence>
<reference evidence="1" key="1">
    <citation type="journal article" date="2020" name="Stud. Mycol.">
        <title>101 Dothideomycetes genomes: a test case for predicting lifestyles and emergence of pathogens.</title>
        <authorList>
            <person name="Haridas S."/>
            <person name="Albert R."/>
            <person name="Binder M."/>
            <person name="Bloem J."/>
            <person name="Labutti K."/>
            <person name="Salamov A."/>
            <person name="Andreopoulos B."/>
            <person name="Baker S."/>
            <person name="Barry K."/>
            <person name="Bills G."/>
            <person name="Bluhm B."/>
            <person name="Cannon C."/>
            <person name="Castanera R."/>
            <person name="Culley D."/>
            <person name="Daum C."/>
            <person name="Ezra D."/>
            <person name="Gonzalez J."/>
            <person name="Henrissat B."/>
            <person name="Kuo A."/>
            <person name="Liang C."/>
            <person name="Lipzen A."/>
            <person name="Lutzoni F."/>
            <person name="Magnuson J."/>
            <person name="Mondo S."/>
            <person name="Nolan M."/>
            <person name="Ohm R."/>
            <person name="Pangilinan J."/>
            <person name="Park H.-J."/>
            <person name="Ramirez L."/>
            <person name="Alfaro M."/>
            <person name="Sun H."/>
            <person name="Tritt A."/>
            <person name="Yoshinaga Y."/>
            <person name="Zwiers L.-H."/>
            <person name="Turgeon B."/>
            <person name="Goodwin S."/>
            <person name="Spatafora J."/>
            <person name="Crous P."/>
            <person name="Grigoriev I."/>
        </authorList>
    </citation>
    <scope>NUCLEOTIDE SEQUENCE</scope>
    <source>
        <strain evidence="1">CBS 690.94</strain>
    </source>
</reference>
<organism evidence="1 2">
    <name type="scientific">Karstenula rhodostoma CBS 690.94</name>
    <dbReference type="NCBI Taxonomy" id="1392251"/>
    <lineage>
        <taxon>Eukaryota</taxon>
        <taxon>Fungi</taxon>
        <taxon>Dikarya</taxon>
        <taxon>Ascomycota</taxon>
        <taxon>Pezizomycotina</taxon>
        <taxon>Dothideomycetes</taxon>
        <taxon>Pleosporomycetidae</taxon>
        <taxon>Pleosporales</taxon>
        <taxon>Massarineae</taxon>
        <taxon>Didymosphaeriaceae</taxon>
        <taxon>Karstenula</taxon>
    </lineage>
</organism>